<comment type="pathway">
    <text evidence="3 4">Purine metabolism; IMP biosynthesis via de novo pathway; 5-amino-1-(5-phospho-D-ribosyl)imidazole-4-carboxylate from 5-amino-1-(5-phospho-D-ribosyl)imidazole (N5-CAIR route): step 2/2.</text>
</comment>
<dbReference type="PIRSF" id="PIRSF001338">
    <property type="entry name" value="AIR_carboxylase"/>
    <property type="match status" value="1"/>
</dbReference>
<dbReference type="PANTHER" id="PTHR23046">
    <property type="entry name" value="PHOSPHORIBOSYLAMINOIMIDAZOLE CARBOXYLASE CATALYTIC SUBUNIT"/>
    <property type="match status" value="1"/>
</dbReference>
<dbReference type="PANTHER" id="PTHR23046:SF2">
    <property type="entry name" value="PHOSPHORIBOSYLAMINOIMIDAZOLE CARBOXYLASE"/>
    <property type="match status" value="1"/>
</dbReference>
<evidence type="ECO:0000256" key="1">
    <source>
        <dbReference type="ARBA" id="ARBA00022755"/>
    </source>
</evidence>
<organism evidence="7 8">
    <name type="scientific">candidate division WOR-1 bacterium RIFOXYB2_FULL_36_35</name>
    <dbReference type="NCBI Taxonomy" id="1802578"/>
    <lineage>
        <taxon>Bacteria</taxon>
        <taxon>Bacillati</taxon>
        <taxon>Saganbacteria</taxon>
    </lineage>
</organism>
<feature type="domain" description="PurE" evidence="6">
    <location>
        <begin position="4"/>
        <end position="148"/>
    </location>
</feature>
<dbReference type="GO" id="GO:0034023">
    <property type="term" value="F:5-(carboxyamino)imidazole ribonucleotide mutase activity"/>
    <property type="evidence" value="ECO:0007669"/>
    <property type="project" value="UniProtKB-UniRule"/>
</dbReference>
<keyword evidence="2 3" id="KW-0413">Isomerase</keyword>
<sequence length="148" mass="15423">MKKLNVGVITGSKSDMPIVEKVTAMLSEIGLSYEVLVASAHRTPEKVITFAKSSEKKYDVIIAIAGMAAALPGIVAAHTTIPVIGVPVASKNLQGQDALFSIVQMPPGVPVACVAIDGGKNAAILAAQIIGLSEPKIKQKLKILKKIK</sequence>
<evidence type="ECO:0000256" key="2">
    <source>
        <dbReference type="ARBA" id="ARBA00023235"/>
    </source>
</evidence>
<dbReference type="EC" id="5.4.99.18" evidence="3 4"/>
<evidence type="ECO:0000256" key="4">
    <source>
        <dbReference type="PIRNR" id="PIRNR001338"/>
    </source>
</evidence>
<comment type="caution">
    <text evidence="7">The sequence shown here is derived from an EMBL/GenBank/DDBJ whole genome shotgun (WGS) entry which is preliminary data.</text>
</comment>
<evidence type="ECO:0000313" key="8">
    <source>
        <dbReference type="Proteomes" id="UP000177905"/>
    </source>
</evidence>
<evidence type="ECO:0000256" key="5">
    <source>
        <dbReference type="PIRSR" id="PIRSR001338-1"/>
    </source>
</evidence>
<feature type="binding site" evidence="3 5">
    <location>
        <position position="15"/>
    </location>
    <ligand>
        <name>substrate</name>
    </ligand>
</feature>
<dbReference type="InterPro" id="IPR000031">
    <property type="entry name" value="PurE_dom"/>
</dbReference>
<evidence type="ECO:0000256" key="3">
    <source>
        <dbReference type="HAMAP-Rule" id="MF_01929"/>
    </source>
</evidence>
<feature type="binding site" evidence="3 5">
    <location>
        <position position="12"/>
    </location>
    <ligand>
        <name>substrate</name>
    </ligand>
</feature>
<dbReference type="SMART" id="SM01001">
    <property type="entry name" value="AIRC"/>
    <property type="match status" value="1"/>
</dbReference>
<dbReference type="InterPro" id="IPR033747">
    <property type="entry name" value="PurE_ClassI"/>
</dbReference>
<feature type="binding site" evidence="3 5">
    <location>
        <position position="42"/>
    </location>
    <ligand>
        <name>substrate</name>
    </ligand>
</feature>
<comment type="function">
    <text evidence="3 4">Catalyzes the conversion of N5-carboxyaminoimidazole ribonucleotide (N5-CAIR) to 4-carboxy-5-aminoimidazole ribonucleotide (CAIR).</text>
</comment>
<name>A0A1F4S5N4_UNCSA</name>
<comment type="catalytic activity">
    <reaction evidence="3 4">
        <text>5-carboxyamino-1-(5-phospho-D-ribosyl)imidazole + H(+) = 5-amino-1-(5-phospho-D-ribosyl)imidazole-4-carboxylate</text>
        <dbReference type="Rhea" id="RHEA:13193"/>
        <dbReference type="ChEBI" id="CHEBI:15378"/>
        <dbReference type="ChEBI" id="CHEBI:58730"/>
        <dbReference type="ChEBI" id="CHEBI:77657"/>
        <dbReference type="EC" id="5.4.99.18"/>
    </reaction>
</comment>
<keyword evidence="1 3" id="KW-0658">Purine biosynthesis</keyword>
<dbReference type="UniPathway" id="UPA00074">
    <property type="reaction ID" value="UER00943"/>
</dbReference>
<gene>
    <name evidence="3" type="primary">purE</name>
    <name evidence="7" type="ORF">A2290_05350</name>
</gene>
<comment type="similarity">
    <text evidence="3">Belongs to the AIR carboxylase family. Class I subfamily.</text>
</comment>
<dbReference type="EMBL" id="MEUA01000017">
    <property type="protein sequence ID" value="OGC15748.1"/>
    <property type="molecule type" value="Genomic_DNA"/>
</dbReference>
<evidence type="ECO:0000259" key="6">
    <source>
        <dbReference type="SMART" id="SM01001"/>
    </source>
</evidence>
<dbReference type="SUPFAM" id="SSF52255">
    <property type="entry name" value="N5-CAIR mutase (phosphoribosylaminoimidazole carboxylase, PurE)"/>
    <property type="match status" value="1"/>
</dbReference>
<evidence type="ECO:0000313" key="7">
    <source>
        <dbReference type="EMBL" id="OGC15748.1"/>
    </source>
</evidence>
<accession>A0A1F4S5N4</accession>
<dbReference type="GO" id="GO:0006189">
    <property type="term" value="P:'de novo' IMP biosynthetic process"/>
    <property type="evidence" value="ECO:0007669"/>
    <property type="project" value="UniProtKB-UniRule"/>
</dbReference>
<dbReference type="AlphaFoldDB" id="A0A1F4S5N4"/>
<dbReference type="Pfam" id="PF00731">
    <property type="entry name" value="AIRC"/>
    <property type="match status" value="1"/>
</dbReference>
<reference evidence="7 8" key="1">
    <citation type="journal article" date="2016" name="Nat. Commun.">
        <title>Thousands of microbial genomes shed light on interconnected biogeochemical processes in an aquifer system.</title>
        <authorList>
            <person name="Anantharaman K."/>
            <person name="Brown C.T."/>
            <person name="Hug L.A."/>
            <person name="Sharon I."/>
            <person name="Castelle C.J."/>
            <person name="Probst A.J."/>
            <person name="Thomas B.C."/>
            <person name="Singh A."/>
            <person name="Wilkins M.J."/>
            <person name="Karaoz U."/>
            <person name="Brodie E.L."/>
            <person name="Williams K.H."/>
            <person name="Hubbard S.S."/>
            <person name="Banfield J.F."/>
        </authorList>
    </citation>
    <scope>NUCLEOTIDE SEQUENCE [LARGE SCALE GENOMIC DNA]</scope>
</reference>
<dbReference type="Proteomes" id="UP000177905">
    <property type="component" value="Unassembled WGS sequence"/>
</dbReference>
<dbReference type="Gene3D" id="3.40.50.1970">
    <property type="match status" value="1"/>
</dbReference>
<protein>
    <recommendedName>
        <fullName evidence="3 4">N5-carboxyaminoimidazole ribonucleotide mutase</fullName>
        <shortName evidence="3 4">N5-CAIR mutase</shortName>
        <ecNumber evidence="3 4">5.4.99.18</ecNumber>
    </recommendedName>
    <alternativeName>
        <fullName evidence="3">5-(carboxyamino)imidazole ribonucleotide mutase</fullName>
    </alternativeName>
</protein>
<dbReference type="NCBIfam" id="TIGR01162">
    <property type="entry name" value="purE"/>
    <property type="match status" value="1"/>
</dbReference>
<proteinExistence type="inferred from homology"/>
<dbReference type="InterPro" id="IPR024694">
    <property type="entry name" value="PurE_prokaryotes"/>
</dbReference>
<dbReference type="HAMAP" id="MF_01929">
    <property type="entry name" value="PurE_classI"/>
    <property type="match status" value="1"/>
</dbReference>